<evidence type="ECO:0000256" key="4">
    <source>
        <dbReference type="ARBA" id="ARBA00011881"/>
    </source>
</evidence>
<comment type="subunit">
    <text evidence="4">Homotetramer.</text>
</comment>
<comment type="function">
    <text evidence="2">Catalyzes the hydrolysis of 5-hydroxyisourate (HIU) to 2-oxo-4-hydroxy-4-carboxy-5-ureidoimidazoline (OHCU).</text>
</comment>
<evidence type="ECO:0000313" key="12">
    <source>
        <dbReference type="EnsemblMetazoa" id="AMIN005703-PA"/>
    </source>
</evidence>
<dbReference type="CDD" id="cd05822">
    <property type="entry name" value="TLP_HIUase"/>
    <property type="match status" value="1"/>
</dbReference>
<dbReference type="VEuPathDB" id="VectorBase:AMIN005703"/>
<feature type="region of interest" description="Disordered" evidence="9">
    <location>
        <begin position="323"/>
        <end position="359"/>
    </location>
</feature>
<feature type="binding site" evidence="8">
    <location>
        <position position="65"/>
    </location>
    <ligand>
        <name>substrate</name>
    </ligand>
</feature>
<dbReference type="PANTHER" id="PTHR10395:SF7">
    <property type="entry name" value="5-HYDROXYISOURATE HYDROLASE"/>
    <property type="match status" value="1"/>
</dbReference>
<evidence type="ECO:0000256" key="7">
    <source>
        <dbReference type="ARBA" id="ARBA00022801"/>
    </source>
</evidence>
<dbReference type="EnsemblMetazoa" id="AMIN005703-RA">
    <property type="protein sequence ID" value="AMIN005703-PA"/>
    <property type="gene ID" value="AMIN005703"/>
</dbReference>
<evidence type="ECO:0000256" key="8">
    <source>
        <dbReference type="PIRSR" id="PIRSR600895-51"/>
    </source>
</evidence>
<dbReference type="SMART" id="SM00095">
    <property type="entry name" value="TR_THY"/>
    <property type="match status" value="1"/>
</dbReference>
<dbReference type="Gene3D" id="2.60.40.180">
    <property type="entry name" value="Transthyretin/hydroxyisourate hydrolase domain"/>
    <property type="match status" value="1"/>
</dbReference>
<feature type="chain" id="PRO_5008140797" description="hydroxyisourate hydrolase" evidence="10">
    <location>
        <begin position="41"/>
        <end position="414"/>
    </location>
</feature>
<feature type="binding site" evidence="8">
    <location>
        <position position="170"/>
    </location>
    <ligand>
        <name>substrate</name>
    </ligand>
</feature>
<evidence type="ECO:0000256" key="9">
    <source>
        <dbReference type="SAM" id="MobiDB-lite"/>
    </source>
</evidence>
<dbReference type="AlphaFoldDB" id="A0A182W5T7"/>
<dbReference type="Proteomes" id="UP000075920">
    <property type="component" value="Unassembled WGS sequence"/>
</dbReference>
<keyword evidence="7" id="KW-0378">Hydrolase</keyword>
<evidence type="ECO:0000313" key="13">
    <source>
        <dbReference type="Proteomes" id="UP000075920"/>
    </source>
</evidence>
<evidence type="ECO:0000256" key="5">
    <source>
        <dbReference type="ARBA" id="ARBA00012609"/>
    </source>
</evidence>
<keyword evidence="6" id="KW-0659">Purine metabolism</keyword>
<comment type="similarity">
    <text evidence="3">Belongs to the transthyretin family. 5-hydroxyisourate hydrolase subfamily.</text>
</comment>
<dbReference type="NCBIfam" id="TIGR02962">
    <property type="entry name" value="hdxy_isourate"/>
    <property type="match status" value="1"/>
</dbReference>
<feature type="binding site" evidence="8">
    <location>
        <position position="104"/>
    </location>
    <ligand>
        <name>substrate</name>
    </ligand>
</feature>
<dbReference type="InterPro" id="IPR000895">
    <property type="entry name" value="Transthyretin/HIU_hydrolase"/>
</dbReference>
<dbReference type="PRINTS" id="PR00189">
    <property type="entry name" value="TRNSTHYRETIN"/>
</dbReference>
<feature type="domain" description="Transthyretin/hydroxyisourate hydrolase" evidence="11">
    <location>
        <begin position="57"/>
        <end position="181"/>
    </location>
</feature>
<keyword evidence="10" id="KW-0732">Signal</keyword>
<evidence type="ECO:0000256" key="2">
    <source>
        <dbReference type="ARBA" id="ARBA00002704"/>
    </source>
</evidence>
<dbReference type="PANTHER" id="PTHR10395">
    <property type="entry name" value="URICASE AND TRANSTHYRETIN-RELATED"/>
    <property type="match status" value="1"/>
</dbReference>
<reference evidence="13" key="1">
    <citation type="submission" date="2013-03" db="EMBL/GenBank/DDBJ databases">
        <title>The Genome Sequence of Anopheles minimus MINIMUS1.</title>
        <authorList>
            <consortium name="The Broad Institute Genomics Platform"/>
            <person name="Neafsey D.E."/>
            <person name="Walton C."/>
            <person name="Walker B."/>
            <person name="Young S.K."/>
            <person name="Zeng Q."/>
            <person name="Gargeya S."/>
            <person name="Fitzgerald M."/>
            <person name="Haas B."/>
            <person name="Abouelleil A."/>
            <person name="Allen A.W."/>
            <person name="Alvarado L."/>
            <person name="Arachchi H.M."/>
            <person name="Berlin A.M."/>
            <person name="Chapman S.B."/>
            <person name="Gainer-Dewar J."/>
            <person name="Goldberg J."/>
            <person name="Griggs A."/>
            <person name="Gujja S."/>
            <person name="Hansen M."/>
            <person name="Howarth C."/>
            <person name="Imamovic A."/>
            <person name="Ireland A."/>
            <person name="Larimer J."/>
            <person name="McCowan C."/>
            <person name="Murphy C."/>
            <person name="Pearson M."/>
            <person name="Poon T.W."/>
            <person name="Priest M."/>
            <person name="Roberts A."/>
            <person name="Saif S."/>
            <person name="Shea T."/>
            <person name="Sisk P."/>
            <person name="Sykes S."/>
            <person name="Wortman J."/>
            <person name="Nusbaum C."/>
            <person name="Birren B."/>
        </authorList>
    </citation>
    <scope>NUCLEOTIDE SEQUENCE [LARGE SCALE GENOMIC DNA]</scope>
    <source>
        <strain evidence="13">MINIMUS1</strain>
    </source>
</reference>
<keyword evidence="13" id="KW-1185">Reference proteome</keyword>
<dbReference type="InterPro" id="IPR036817">
    <property type="entry name" value="Transthyretin/HIU_hydrolase_sf"/>
</dbReference>
<proteinExistence type="inferred from homology"/>
<sequence length="414" mass="44809">MQSTCARYQSRHRTVRMLAALSTALTVLFIADSVPAAASAAATFASNLHTDNSTATDTMQNLSTHILDTTRGKPATEVPVTLHYRTASQTWTKISTGITDGDGRFRSFFTDGQSALEKGVYKLHFDVGSYFRGRSVESLYPFIEIVFTVADPAQHYHIPLLLNPFGYSTYRAQLALLDPAEVLHDTLHPTLGPAGDDEPFLAQLLEDELALRIGHLHPCIVVVGDRTAHGDAPVKVHLSQHGCRDVSADVIEVTVYSFRGGFFQGGSKPVLSHLALMVASNPSFRSHSHFSSDPAMPTTRQPLIFAICPTTLPTAPAAPLTTTVSPSFGRQSSRKPKYAVLPGIPSTPTPSERGCRPNEGNRYGLLSPEFLSGLTMVCVRQPKLPNTYEPTGKLSLRLAVIFATCPPIISDPTG</sequence>
<name>A0A182W5T7_9DIPT</name>
<dbReference type="GO" id="GO:0006144">
    <property type="term" value="P:purine nucleobase metabolic process"/>
    <property type="evidence" value="ECO:0007669"/>
    <property type="project" value="UniProtKB-KW"/>
</dbReference>
<evidence type="ECO:0000256" key="3">
    <source>
        <dbReference type="ARBA" id="ARBA00009850"/>
    </source>
</evidence>
<evidence type="ECO:0000256" key="1">
    <source>
        <dbReference type="ARBA" id="ARBA00001043"/>
    </source>
</evidence>
<evidence type="ECO:0000259" key="11">
    <source>
        <dbReference type="SMART" id="SM00095"/>
    </source>
</evidence>
<reference evidence="12" key="2">
    <citation type="submission" date="2020-05" db="UniProtKB">
        <authorList>
            <consortium name="EnsemblMetazoa"/>
        </authorList>
    </citation>
    <scope>IDENTIFICATION</scope>
    <source>
        <strain evidence="12">MINIMUS1</strain>
    </source>
</reference>
<dbReference type="EC" id="3.5.2.17" evidence="5"/>
<comment type="catalytic activity">
    <reaction evidence="1">
        <text>5-hydroxyisourate + H2O = 5-hydroxy-2-oxo-4-ureido-2,5-dihydro-1H-imidazole-5-carboxylate + H(+)</text>
        <dbReference type="Rhea" id="RHEA:23736"/>
        <dbReference type="ChEBI" id="CHEBI:15377"/>
        <dbReference type="ChEBI" id="CHEBI:15378"/>
        <dbReference type="ChEBI" id="CHEBI:18072"/>
        <dbReference type="ChEBI" id="CHEBI:58639"/>
        <dbReference type="EC" id="3.5.2.17"/>
    </reaction>
</comment>
<accession>A0A182W5T7</accession>
<dbReference type="SUPFAM" id="SSF49472">
    <property type="entry name" value="Transthyretin (synonym: prealbumin)"/>
    <property type="match status" value="1"/>
</dbReference>
<dbReference type="InterPro" id="IPR023416">
    <property type="entry name" value="Transthyretin/HIU_hydrolase_d"/>
</dbReference>
<protein>
    <recommendedName>
        <fullName evidence="5">hydroxyisourate hydrolase</fullName>
        <ecNumber evidence="5">3.5.2.17</ecNumber>
    </recommendedName>
</protein>
<feature type="signal peptide" evidence="10">
    <location>
        <begin position="1"/>
        <end position="40"/>
    </location>
</feature>
<dbReference type="InterPro" id="IPR014306">
    <property type="entry name" value="Hydroxyisourate_hydrolase"/>
</dbReference>
<dbReference type="PROSITE" id="PS00768">
    <property type="entry name" value="TRANSTHYRETIN_1"/>
    <property type="match status" value="1"/>
</dbReference>
<evidence type="ECO:0000256" key="6">
    <source>
        <dbReference type="ARBA" id="ARBA00022631"/>
    </source>
</evidence>
<evidence type="ECO:0000256" key="10">
    <source>
        <dbReference type="SAM" id="SignalP"/>
    </source>
</evidence>
<dbReference type="Pfam" id="PF00576">
    <property type="entry name" value="Transthyretin"/>
    <property type="match status" value="1"/>
</dbReference>
<dbReference type="InterPro" id="IPR023418">
    <property type="entry name" value="Thyroxine_BS"/>
</dbReference>
<dbReference type="GO" id="GO:0033971">
    <property type="term" value="F:hydroxyisourate hydrolase activity"/>
    <property type="evidence" value="ECO:0007669"/>
    <property type="project" value="UniProtKB-EC"/>
</dbReference>
<dbReference type="STRING" id="112268.A0A182W5T7"/>
<organism evidence="12 13">
    <name type="scientific">Anopheles minimus</name>
    <dbReference type="NCBI Taxonomy" id="112268"/>
    <lineage>
        <taxon>Eukaryota</taxon>
        <taxon>Metazoa</taxon>
        <taxon>Ecdysozoa</taxon>
        <taxon>Arthropoda</taxon>
        <taxon>Hexapoda</taxon>
        <taxon>Insecta</taxon>
        <taxon>Pterygota</taxon>
        <taxon>Neoptera</taxon>
        <taxon>Endopterygota</taxon>
        <taxon>Diptera</taxon>
        <taxon>Nematocera</taxon>
        <taxon>Culicoidea</taxon>
        <taxon>Culicidae</taxon>
        <taxon>Anophelinae</taxon>
        <taxon>Anopheles</taxon>
    </lineage>
</organism>